<evidence type="ECO:0000256" key="8">
    <source>
        <dbReference type="ARBA" id="ARBA00023288"/>
    </source>
</evidence>
<gene>
    <name evidence="10" type="ORF">E1956_42215</name>
</gene>
<dbReference type="AlphaFoldDB" id="A0A4V1B0R7"/>
<evidence type="ECO:0000256" key="4">
    <source>
        <dbReference type="ARBA" id="ARBA00022692"/>
    </source>
</evidence>
<keyword evidence="6 9" id="KW-0472">Membrane</keyword>
<keyword evidence="8 9" id="KW-0449">Lipoprotein</keyword>
<keyword evidence="7 9" id="KW-0564">Palmitate</keyword>
<accession>A0A4V1B0R7</accession>
<sequence>MAGGNCLDGGASNPRRYRIRYSVYARCTQAASSPIGRNSRAVPSCGVRHACPSYLSENRALRSARVSDCAKGSSAVKSRGRQWIDQTLTHIAIIFAMGGLWSCITSSGIKPEASMIEPTSLDVGDAIRASARSDAKWPSSEWWNGWNDGQLDSLISRATSGSPTLAIVRSRVTAAVWEARALHANQLPELDSSADIAHTRFSQNANPSPPGGETNWNNSVALDLTYDLDIWGKNRAIEQGAQSKVHAAVADEQFAKIELQAAVARAYNAFALQYALADIYAEINQEEKRNLEIAASRKSAGIDTDIDVTQARTQYQSGLADIIRTRDGIEQSRLLIAYLVGEGPGFGASLQRPLPYGRFGSAVPASLPAEFIGHRPDIVAQRWRVTAASKEIDVAHADFYPNIDLVASASLQSLVPFGGFFSFVNSDSFGHSVGIAASLPIFDAERRRGKYGVATAEYDDAVLKYNDAVLLAMREVAEQVTALRSLEDQELSVDSAVESSKRSYELANSGYRGGVTEYLDVLVSQKIMLQQQINLALVRSRQVDSWIALMKALGGGFDGDTGRSNMISGGSNAP</sequence>
<evidence type="ECO:0000256" key="3">
    <source>
        <dbReference type="ARBA" id="ARBA00022452"/>
    </source>
</evidence>
<dbReference type="InterPro" id="IPR003423">
    <property type="entry name" value="OMP_efflux"/>
</dbReference>
<name>A0A4V1B0R7_9BURK</name>
<dbReference type="KEGG" id="ppai:E1956_42215"/>
<evidence type="ECO:0000256" key="5">
    <source>
        <dbReference type="ARBA" id="ARBA00022729"/>
    </source>
</evidence>
<organism evidence="10 11">
    <name type="scientific">Paraburkholderia pallida</name>
    <dbReference type="NCBI Taxonomy" id="2547399"/>
    <lineage>
        <taxon>Bacteria</taxon>
        <taxon>Pseudomonadati</taxon>
        <taxon>Pseudomonadota</taxon>
        <taxon>Betaproteobacteria</taxon>
        <taxon>Burkholderiales</taxon>
        <taxon>Burkholderiaceae</taxon>
        <taxon>Paraburkholderia</taxon>
    </lineage>
</organism>
<protein>
    <submittedName>
        <fullName evidence="10">Efflux transporter outer membrane subunit</fullName>
    </submittedName>
</protein>
<dbReference type="SUPFAM" id="SSF56954">
    <property type="entry name" value="Outer membrane efflux proteins (OEP)"/>
    <property type="match status" value="1"/>
</dbReference>
<dbReference type="PANTHER" id="PTHR30203:SF20">
    <property type="entry name" value="MULTIDRUG RESISTANCE OUTER MEMBRANE PROTEIN MDTP-RELATED"/>
    <property type="match status" value="1"/>
</dbReference>
<evidence type="ECO:0000256" key="7">
    <source>
        <dbReference type="ARBA" id="ARBA00023139"/>
    </source>
</evidence>
<dbReference type="Pfam" id="PF02321">
    <property type="entry name" value="OEP"/>
    <property type="match status" value="2"/>
</dbReference>
<evidence type="ECO:0000313" key="11">
    <source>
        <dbReference type="Proteomes" id="UP000295727"/>
    </source>
</evidence>
<keyword evidence="3 9" id="KW-1134">Transmembrane beta strand</keyword>
<keyword evidence="5" id="KW-0732">Signal</keyword>
<dbReference type="OrthoDB" id="9770517at2"/>
<dbReference type="Gene3D" id="1.20.1600.10">
    <property type="entry name" value="Outer membrane efflux proteins (OEP)"/>
    <property type="match status" value="1"/>
</dbReference>
<evidence type="ECO:0000313" key="10">
    <source>
        <dbReference type="EMBL" id="QBR03713.1"/>
    </source>
</evidence>
<proteinExistence type="inferred from homology"/>
<comment type="similarity">
    <text evidence="2 9">Belongs to the outer membrane factor (OMF) (TC 1.B.17) family.</text>
</comment>
<dbReference type="Proteomes" id="UP000295727">
    <property type="component" value="Chromosome 4"/>
</dbReference>
<dbReference type="Gene3D" id="2.20.200.10">
    <property type="entry name" value="Outer membrane efflux proteins (OEP)"/>
    <property type="match status" value="1"/>
</dbReference>
<dbReference type="GO" id="GO:0005886">
    <property type="term" value="C:plasma membrane"/>
    <property type="evidence" value="ECO:0007669"/>
    <property type="project" value="UniProtKB-SubCell"/>
</dbReference>
<keyword evidence="11" id="KW-1185">Reference proteome</keyword>
<evidence type="ECO:0000256" key="1">
    <source>
        <dbReference type="ARBA" id="ARBA00004370"/>
    </source>
</evidence>
<reference evidence="10 11" key="1">
    <citation type="submission" date="2019-03" db="EMBL/GenBank/DDBJ databases">
        <title>Paraburkholderia sp. 7MH5, isolated from subtropical forest soil.</title>
        <authorList>
            <person name="Gao Z.-H."/>
            <person name="Qiu L.-H."/>
        </authorList>
    </citation>
    <scope>NUCLEOTIDE SEQUENCE [LARGE SCALE GENOMIC DNA]</scope>
    <source>
        <strain evidence="10 11">7MH5</strain>
    </source>
</reference>
<evidence type="ECO:0000256" key="9">
    <source>
        <dbReference type="RuleBase" id="RU362097"/>
    </source>
</evidence>
<dbReference type="NCBIfam" id="TIGR01845">
    <property type="entry name" value="outer_NodT"/>
    <property type="match status" value="1"/>
</dbReference>
<comment type="subcellular location">
    <subcellularLocation>
        <location evidence="9">Cell membrane</location>
        <topology evidence="9">Lipid-anchor</topology>
    </subcellularLocation>
    <subcellularLocation>
        <location evidence="1">Membrane</location>
    </subcellularLocation>
</comment>
<dbReference type="InterPro" id="IPR010131">
    <property type="entry name" value="MdtP/NodT-like"/>
</dbReference>
<keyword evidence="4 9" id="KW-0812">Transmembrane</keyword>
<dbReference type="GO" id="GO:0015562">
    <property type="term" value="F:efflux transmembrane transporter activity"/>
    <property type="evidence" value="ECO:0007669"/>
    <property type="project" value="InterPro"/>
</dbReference>
<dbReference type="PANTHER" id="PTHR30203">
    <property type="entry name" value="OUTER MEMBRANE CATION EFFLUX PROTEIN"/>
    <property type="match status" value="1"/>
</dbReference>
<evidence type="ECO:0000256" key="2">
    <source>
        <dbReference type="ARBA" id="ARBA00007613"/>
    </source>
</evidence>
<dbReference type="EMBL" id="CP038151">
    <property type="protein sequence ID" value="QBR03713.1"/>
    <property type="molecule type" value="Genomic_DNA"/>
</dbReference>
<evidence type="ECO:0000256" key="6">
    <source>
        <dbReference type="ARBA" id="ARBA00023136"/>
    </source>
</evidence>